<dbReference type="Proteomes" id="UP001432027">
    <property type="component" value="Unassembled WGS sequence"/>
</dbReference>
<evidence type="ECO:0000256" key="1">
    <source>
        <dbReference type="SAM" id="SignalP"/>
    </source>
</evidence>
<keyword evidence="3" id="KW-1185">Reference proteome</keyword>
<organism evidence="2 3">
    <name type="scientific">Pristionchus entomophagus</name>
    <dbReference type="NCBI Taxonomy" id="358040"/>
    <lineage>
        <taxon>Eukaryota</taxon>
        <taxon>Metazoa</taxon>
        <taxon>Ecdysozoa</taxon>
        <taxon>Nematoda</taxon>
        <taxon>Chromadorea</taxon>
        <taxon>Rhabditida</taxon>
        <taxon>Rhabditina</taxon>
        <taxon>Diplogasteromorpha</taxon>
        <taxon>Diplogasteroidea</taxon>
        <taxon>Neodiplogasteridae</taxon>
        <taxon>Pristionchus</taxon>
    </lineage>
</organism>
<keyword evidence="1" id="KW-0732">Signal</keyword>
<reference evidence="2" key="1">
    <citation type="submission" date="2023-10" db="EMBL/GenBank/DDBJ databases">
        <title>Genome assembly of Pristionchus species.</title>
        <authorList>
            <person name="Yoshida K."/>
            <person name="Sommer R.J."/>
        </authorList>
    </citation>
    <scope>NUCLEOTIDE SEQUENCE</scope>
    <source>
        <strain evidence="2">RS0144</strain>
    </source>
</reference>
<feature type="non-terminal residue" evidence="2">
    <location>
        <position position="1"/>
    </location>
</feature>
<evidence type="ECO:0000313" key="2">
    <source>
        <dbReference type="EMBL" id="GMS78638.1"/>
    </source>
</evidence>
<feature type="chain" id="PRO_5043786624" evidence="1">
    <location>
        <begin position="29"/>
        <end position="380"/>
    </location>
</feature>
<proteinExistence type="predicted"/>
<name>A0AAV5S9G0_9BILA</name>
<dbReference type="AlphaFoldDB" id="A0AAV5S9G0"/>
<comment type="caution">
    <text evidence="2">The sequence shown here is derived from an EMBL/GenBank/DDBJ whole genome shotgun (WGS) entry which is preliminary data.</text>
</comment>
<gene>
    <name evidence="2" type="ORF">PENTCL1PPCAC_813</name>
</gene>
<dbReference type="EMBL" id="BTSX01000001">
    <property type="protein sequence ID" value="GMS78638.1"/>
    <property type="molecule type" value="Genomic_DNA"/>
</dbReference>
<feature type="signal peptide" evidence="1">
    <location>
        <begin position="1"/>
        <end position="28"/>
    </location>
</feature>
<dbReference type="PANTHER" id="PTHR21525:SF9">
    <property type="entry name" value="CHANNEL_COLICIN DOMAIN-CONTAINING PROTEIN"/>
    <property type="match status" value="1"/>
</dbReference>
<dbReference type="PANTHER" id="PTHR21525">
    <property type="entry name" value="MOTILE SPERM PROTEIN"/>
    <property type="match status" value="1"/>
</dbReference>
<sequence length="380" mass="40247">ITLAITDSMRFLLVFLSLASLLLHSSEAKSKKSDWDSIIESASGAFASAADTVGQMGKKAADGVTSLVQSPEAANGWNDLKTHASSALAGAAETVGQLGQTASEHVSSFVQSPTVNDGWNELKTRSAQAASAAYDSAAVAADSFNQKWSEVAAAKPEGETWPEYVWRLAGNFAHGDAEEKKELVNYVFFWKDVEKAETWSEAGERFARRFNYRSNENVKRTANVGFALAICELAGVFRQINQYGEAIYKSVSGWAWGMRKINSVGPPIYKPSLFGSAFSGLGSVFWYGSVIGETVNMVNAINEDRVNNTTTHTVHASSKAVLSWTGAATGASAGATLFSFVPVIGPLAGGIIGGFAGAYSGGVAGEAAADAYDRAFEKQN</sequence>
<accession>A0AAV5S9G0</accession>
<evidence type="ECO:0000313" key="3">
    <source>
        <dbReference type="Proteomes" id="UP001432027"/>
    </source>
</evidence>
<protein>
    <submittedName>
        <fullName evidence="2">Uncharacterized protein</fullName>
    </submittedName>
</protein>